<organism evidence="2 3">
    <name type="scientific">Nonomuraea maheshkhaliensis</name>
    <dbReference type="NCBI Taxonomy" id="419590"/>
    <lineage>
        <taxon>Bacteria</taxon>
        <taxon>Bacillati</taxon>
        <taxon>Actinomycetota</taxon>
        <taxon>Actinomycetes</taxon>
        <taxon>Streptosporangiales</taxon>
        <taxon>Streptosporangiaceae</taxon>
        <taxon>Nonomuraea</taxon>
    </lineage>
</organism>
<gene>
    <name evidence="2" type="ORF">GCM10009733_086930</name>
</gene>
<sequence>MSPAVAAVLLLAVLSEAAGRLLPLLARRTGASRPGTSRPGAVLLLLTGAVVEGSVFALWPLTAWTLAGLTLPEPPAITTPLTWTPALAAPLLLAAVLAFPLLGPLLHLLLFAAVGAGLVAPLAALTNLGWWTAAGCVAVAGVGLGLAVEAVRRLVVWISATRGVPA</sequence>
<keyword evidence="3" id="KW-1185">Reference proteome</keyword>
<evidence type="ECO:0008006" key="4">
    <source>
        <dbReference type="Google" id="ProtNLM"/>
    </source>
</evidence>
<evidence type="ECO:0000313" key="2">
    <source>
        <dbReference type="EMBL" id="GAA1676661.1"/>
    </source>
</evidence>
<keyword evidence="1" id="KW-0812">Transmembrane</keyword>
<accession>A0ABN2GTQ0</accession>
<feature type="transmembrane region" description="Helical" evidence="1">
    <location>
        <begin position="130"/>
        <end position="148"/>
    </location>
</feature>
<protein>
    <recommendedName>
        <fullName evidence="4">Integral membrane protein</fullName>
    </recommendedName>
</protein>
<reference evidence="2 3" key="1">
    <citation type="journal article" date="2019" name="Int. J. Syst. Evol. Microbiol.">
        <title>The Global Catalogue of Microorganisms (GCM) 10K type strain sequencing project: providing services to taxonomists for standard genome sequencing and annotation.</title>
        <authorList>
            <consortium name="The Broad Institute Genomics Platform"/>
            <consortium name="The Broad Institute Genome Sequencing Center for Infectious Disease"/>
            <person name="Wu L."/>
            <person name="Ma J."/>
        </authorList>
    </citation>
    <scope>NUCLEOTIDE SEQUENCE [LARGE SCALE GENOMIC DNA]</scope>
    <source>
        <strain evidence="2 3">JCM 13929</strain>
    </source>
</reference>
<keyword evidence="1" id="KW-0472">Membrane</keyword>
<proteinExistence type="predicted"/>
<evidence type="ECO:0000256" key="1">
    <source>
        <dbReference type="SAM" id="Phobius"/>
    </source>
</evidence>
<dbReference type="EMBL" id="BAAAMU010000106">
    <property type="protein sequence ID" value="GAA1676661.1"/>
    <property type="molecule type" value="Genomic_DNA"/>
</dbReference>
<dbReference type="RefSeq" id="WP_346112769.1">
    <property type="nucleotide sequence ID" value="NZ_BAAAMU010000106.1"/>
</dbReference>
<dbReference type="Proteomes" id="UP001500064">
    <property type="component" value="Unassembled WGS sequence"/>
</dbReference>
<evidence type="ECO:0000313" key="3">
    <source>
        <dbReference type="Proteomes" id="UP001500064"/>
    </source>
</evidence>
<keyword evidence="1" id="KW-1133">Transmembrane helix</keyword>
<name>A0ABN2GTQ0_9ACTN</name>
<feature type="transmembrane region" description="Helical" evidence="1">
    <location>
        <begin position="81"/>
        <end position="99"/>
    </location>
</feature>
<comment type="caution">
    <text evidence="2">The sequence shown here is derived from an EMBL/GenBank/DDBJ whole genome shotgun (WGS) entry which is preliminary data.</text>
</comment>
<feature type="transmembrane region" description="Helical" evidence="1">
    <location>
        <begin position="105"/>
        <end position="123"/>
    </location>
</feature>
<feature type="transmembrane region" description="Helical" evidence="1">
    <location>
        <begin position="43"/>
        <end position="69"/>
    </location>
</feature>